<dbReference type="Proteomes" id="UP001501725">
    <property type="component" value="Unassembled WGS sequence"/>
</dbReference>
<keyword evidence="1" id="KW-0732">Signal</keyword>
<proteinExistence type="predicted"/>
<dbReference type="EMBL" id="BAABGY010000002">
    <property type="protein sequence ID" value="GAA4321133.1"/>
    <property type="molecule type" value="Genomic_DNA"/>
</dbReference>
<sequence length="167" mass="18926">MRAPTLPYLLQPNRKLLFLSALLFLFTNGLRAQTQADRAAIAVAALRTHPHSRILVDSAQTLDLLDCFPSLFTRLGINATDSARIVSKTRKKTGFSWKQIRLRGIEVISYAAAKPFPYRNRVALSEPVFRNKTGAFILLDTNGGGQVFYLEKKGRWRIAGTYCYHYY</sequence>
<keyword evidence="3" id="KW-1185">Reference proteome</keyword>
<accession>A0ABP8GC36</accession>
<feature type="signal peptide" evidence="1">
    <location>
        <begin position="1"/>
        <end position="32"/>
    </location>
</feature>
<evidence type="ECO:0000313" key="3">
    <source>
        <dbReference type="Proteomes" id="UP001501725"/>
    </source>
</evidence>
<evidence type="ECO:0000256" key="1">
    <source>
        <dbReference type="SAM" id="SignalP"/>
    </source>
</evidence>
<comment type="caution">
    <text evidence="2">The sequence shown here is derived from an EMBL/GenBank/DDBJ whole genome shotgun (WGS) entry which is preliminary data.</text>
</comment>
<reference evidence="3" key="1">
    <citation type="journal article" date="2019" name="Int. J. Syst. Evol. Microbiol.">
        <title>The Global Catalogue of Microorganisms (GCM) 10K type strain sequencing project: providing services to taxonomists for standard genome sequencing and annotation.</title>
        <authorList>
            <consortium name="The Broad Institute Genomics Platform"/>
            <consortium name="The Broad Institute Genome Sequencing Center for Infectious Disease"/>
            <person name="Wu L."/>
            <person name="Ma J."/>
        </authorList>
    </citation>
    <scope>NUCLEOTIDE SEQUENCE [LARGE SCALE GENOMIC DNA]</scope>
    <source>
        <strain evidence="3">JCM 17919</strain>
    </source>
</reference>
<name>A0ABP8GC36_9BACT</name>
<evidence type="ECO:0000313" key="2">
    <source>
        <dbReference type="EMBL" id="GAA4321133.1"/>
    </source>
</evidence>
<gene>
    <name evidence="2" type="ORF">GCM10023184_06700</name>
</gene>
<protein>
    <submittedName>
        <fullName evidence="2">Uncharacterized protein</fullName>
    </submittedName>
</protein>
<organism evidence="2 3">
    <name type="scientific">Flaviaesturariibacter amylovorans</name>
    <dbReference type="NCBI Taxonomy" id="1084520"/>
    <lineage>
        <taxon>Bacteria</taxon>
        <taxon>Pseudomonadati</taxon>
        <taxon>Bacteroidota</taxon>
        <taxon>Chitinophagia</taxon>
        <taxon>Chitinophagales</taxon>
        <taxon>Chitinophagaceae</taxon>
        <taxon>Flaviaestuariibacter</taxon>
    </lineage>
</organism>
<feature type="chain" id="PRO_5047520243" evidence="1">
    <location>
        <begin position="33"/>
        <end position="167"/>
    </location>
</feature>